<evidence type="ECO:0000256" key="2">
    <source>
        <dbReference type="ARBA" id="ARBA00010474"/>
    </source>
</evidence>
<comment type="function">
    <text evidence="6">Involved in the assembly process of the P-ring formation. It may associate with FlgF on the rod constituting a structure essential for the P-ring assembly or may act as a modulator protein for the P-ring assembly.</text>
</comment>
<dbReference type="GO" id="GO:0042597">
    <property type="term" value="C:periplasmic space"/>
    <property type="evidence" value="ECO:0007669"/>
    <property type="project" value="UniProtKB-SubCell"/>
</dbReference>
<keyword evidence="10" id="KW-1185">Reference proteome</keyword>
<dbReference type="NCBIfam" id="TIGR03170">
    <property type="entry name" value="flgA_cterm"/>
    <property type="match status" value="1"/>
</dbReference>
<sequence>MNTPESAPKAEVTLPQRKRVVFPAACGIMALLLLIVWPAQALPGPTPEQQLKQHIQQELQQYLRQLGVKARQQDIQLNLPSALSDSRCDNLDISRRQQTEPPLGRVSYSLSCTSPQRWQSRAVAQVKLFLPLVVASRTLERDEVLTADMLSLQELDISSLRHGLEFDPGTLLGMTVKRRISAGSPVSRHLLQAAYLVQKGAQITVQYRGDGFAVAITAIALSDGQLGERISVQNVSSGKVIDAIVTGENNAETTQK</sequence>
<organism evidence="9 10">
    <name type="scientific">Rheinheimera pacifica</name>
    <dbReference type="NCBI Taxonomy" id="173990"/>
    <lineage>
        <taxon>Bacteria</taxon>
        <taxon>Pseudomonadati</taxon>
        <taxon>Pseudomonadota</taxon>
        <taxon>Gammaproteobacteria</taxon>
        <taxon>Chromatiales</taxon>
        <taxon>Chromatiaceae</taxon>
        <taxon>Rheinheimera</taxon>
    </lineage>
</organism>
<dbReference type="PANTHER" id="PTHR36307">
    <property type="entry name" value="FLAGELLA BASAL BODY P-RING FORMATION PROTEIN FLGA"/>
    <property type="match status" value="1"/>
</dbReference>
<dbReference type="Pfam" id="PF13144">
    <property type="entry name" value="ChapFlgA"/>
    <property type="match status" value="1"/>
</dbReference>
<protein>
    <recommendedName>
        <fullName evidence="3">Flagella basal body P-ring formation protein FlgA</fullName>
    </recommendedName>
</protein>
<accession>A0A1H6IZC4</accession>
<dbReference type="AlphaFoldDB" id="A0A1H6IZC4"/>
<evidence type="ECO:0000256" key="7">
    <source>
        <dbReference type="SAM" id="Phobius"/>
    </source>
</evidence>
<dbReference type="Gene3D" id="3.90.1210.10">
    <property type="entry name" value="Antifreeze-like/N-acetylneuraminic acid synthase C-terminal domain"/>
    <property type="match status" value="1"/>
</dbReference>
<keyword evidence="9" id="KW-0966">Cell projection</keyword>
<name>A0A1H6IZC4_9GAMM</name>
<dbReference type="PANTHER" id="PTHR36307:SF1">
    <property type="entry name" value="FLAGELLA BASAL BODY P-RING FORMATION PROTEIN FLGA"/>
    <property type="match status" value="1"/>
</dbReference>
<proteinExistence type="inferred from homology"/>
<evidence type="ECO:0000313" key="10">
    <source>
        <dbReference type="Proteomes" id="UP000199371"/>
    </source>
</evidence>
<feature type="domain" description="SAF" evidence="8">
    <location>
        <begin position="130"/>
        <end position="192"/>
    </location>
</feature>
<keyword evidence="7" id="KW-0472">Membrane</keyword>
<dbReference type="InterPro" id="IPR039246">
    <property type="entry name" value="Flagellar_FlgA"/>
</dbReference>
<keyword evidence="7" id="KW-0812">Transmembrane</keyword>
<dbReference type="RefSeq" id="WP_177172110.1">
    <property type="nucleotide sequence ID" value="NZ_FNXF01000001.1"/>
</dbReference>
<evidence type="ECO:0000256" key="3">
    <source>
        <dbReference type="ARBA" id="ARBA00014754"/>
    </source>
</evidence>
<dbReference type="EMBL" id="FNXF01000001">
    <property type="protein sequence ID" value="SEH54618.1"/>
    <property type="molecule type" value="Genomic_DNA"/>
</dbReference>
<dbReference type="InterPro" id="IPR017585">
    <property type="entry name" value="SAF_FlgA"/>
</dbReference>
<dbReference type="SMART" id="SM00858">
    <property type="entry name" value="SAF"/>
    <property type="match status" value="1"/>
</dbReference>
<dbReference type="STRING" id="173990.SAMN05660691_00023"/>
<evidence type="ECO:0000256" key="4">
    <source>
        <dbReference type="ARBA" id="ARBA00022729"/>
    </source>
</evidence>
<comment type="similarity">
    <text evidence="2">Belongs to the FlgA family.</text>
</comment>
<evidence type="ECO:0000256" key="5">
    <source>
        <dbReference type="ARBA" id="ARBA00022764"/>
    </source>
</evidence>
<keyword evidence="5" id="KW-0574">Periplasm</keyword>
<keyword evidence="7" id="KW-1133">Transmembrane helix</keyword>
<feature type="transmembrane region" description="Helical" evidence="7">
    <location>
        <begin position="20"/>
        <end position="39"/>
    </location>
</feature>
<dbReference type="GO" id="GO:0044780">
    <property type="term" value="P:bacterial-type flagellum assembly"/>
    <property type="evidence" value="ECO:0007669"/>
    <property type="project" value="InterPro"/>
</dbReference>
<keyword evidence="9" id="KW-0969">Cilium</keyword>
<comment type="subcellular location">
    <subcellularLocation>
        <location evidence="1">Periplasm</location>
    </subcellularLocation>
</comment>
<dbReference type="CDD" id="cd11614">
    <property type="entry name" value="SAF_CpaB_FlgA_like"/>
    <property type="match status" value="1"/>
</dbReference>
<keyword evidence="4" id="KW-0732">Signal</keyword>
<dbReference type="InterPro" id="IPR013974">
    <property type="entry name" value="SAF"/>
</dbReference>
<evidence type="ECO:0000313" key="9">
    <source>
        <dbReference type="EMBL" id="SEH54618.1"/>
    </source>
</evidence>
<keyword evidence="9" id="KW-0282">Flagellum</keyword>
<gene>
    <name evidence="9" type="ORF">SAMN05660691_00023</name>
</gene>
<dbReference type="Proteomes" id="UP000199371">
    <property type="component" value="Unassembled WGS sequence"/>
</dbReference>
<reference evidence="10" key="1">
    <citation type="submission" date="2016-10" db="EMBL/GenBank/DDBJ databases">
        <authorList>
            <person name="Varghese N."/>
            <person name="Submissions S."/>
        </authorList>
    </citation>
    <scope>NUCLEOTIDE SEQUENCE [LARGE SCALE GENOMIC DNA]</scope>
    <source>
        <strain evidence="10">DSM 17616</strain>
    </source>
</reference>
<evidence type="ECO:0000256" key="6">
    <source>
        <dbReference type="ARBA" id="ARBA00025643"/>
    </source>
</evidence>
<evidence type="ECO:0000256" key="1">
    <source>
        <dbReference type="ARBA" id="ARBA00004418"/>
    </source>
</evidence>
<dbReference type="Gene3D" id="2.30.30.760">
    <property type="match status" value="1"/>
</dbReference>
<evidence type="ECO:0000259" key="8">
    <source>
        <dbReference type="SMART" id="SM00858"/>
    </source>
</evidence>